<dbReference type="Proteomes" id="UP000244803">
    <property type="component" value="Chromosome 2"/>
</dbReference>
<name>A0A976XIU6_THEOR</name>
<dbReference type="PROSITE" id="PS50014">
    <property type="entry name" value="BROMODOMAIN_2"/>
    <property type="match status" value="1"/>
</dbReference>
<evidence type="ECO:0000313" key="6">
    <source>
        <dbReference type="Proteomes" id="UP000244803"/>
    </source>
</evidence>
<dbReference type="PANTHER" id="PTHR22881:SF27">
    <property type="entry name" value="BROMODOMAIN CONTAINING 7_9"/>
    <property type="match status" value="1"/>
</dbReference>
<dbReference type="EMBL" id="CP056068">
    <property type="protein sequence ID" value="UVC54633.1"/>
    <property type="molecule type" value="Genomic_DNA"/>
</dbReference>
<dbReference type="Gene3D" id="1.20.920.10">
    <property type="entry name" value="Bromodomain-like"/>
    <property type="match status" value="1"/>
</dbReference>
<dbReference type="AlphaFoldDB" id="A0A976XIU6"/>
<sequence length="451" mass="52324">MIHRRNSSSNDSTSSLGSNTPQWNYLQEEDMKDSLVKFKYAYLETLNKLIRFDKQKIFRFPVDTKLVPDYMNYITTPMDFETMLAKNEENKYKEDIRVFEADIWLIINNCKTYNSRDTIFYEAAVKLQDFYLKIKHILERKIVTITNLINRKRLSTSRARQRQMLSGSMSPSESGMVMHPYAEKTYNPMMQQSQFLKPNPMVRPTVMKTTPMPKASPMMMANPPVRPTQPQPEQNDSSQPIARSTSNSSAGDNPPPTRPTYPKTGPIKLETESERLEFIQSRLEPVKRRKRKPDPKRFGNGLLNSTMNTIQIALSVSGLTNETFGKLMANFNGLPRLLNSLDVAQHQLLVNPQSRNMFGARSINRLRRIINSFEWKRSFDFPISMGKNTLYRKIQLLMGRYKRETYKKSVESFIGQENLELVNEVFPNLSNILSDLCIPYQMLSNSTEFKN</sequence>
<evidence type="ECO:0000313" key="5">
    <source>
        <dbReference type="EMBL" id="UVC54633.1"/>
    </source>
</evidence>
<organism evidence="5 6">
    <name type="scientific">Theileria orientalis</name>
    <dbReference type="NCBI Taxonomy" id="68886"/>
    <lineage>
        <taxon>Eukaryota</taxon>
        <taxon>Sar</taxon>
        <taxon>Alveolata</taxon>
        <taxon>Apicomplexa</taxon>
        <taxon>Aconoidasida</taxon>
        <taxon>Piroplasmida</taxon>
        <taxon>Theileriidae</taxon>
        <taxon>Theileria</taxon>
    </lineage>
</organism>
<feature type="compositionally biased region" description="Polar residues" evidence="3">
    <location>
        <begin position="231"/>
        <end position="251"/>
    </location>
</feature>
<evidence type="ECO:0000256" key="2">
    <source>
        <dbReference type="PROSITE-ProRule" id="PRU00035"/>
    </source>
</evidence>
<dbReference type="PANTHER" id="PTHR22881">
    <property type="entry name" value="BROMODOMAIN CONTAINING PROTEIN"/>
    <property type="match status" value="1"/>
</dbReference>
<evidence type="ECO:0000259" key="4">
    <source>
        <dbReference type="PROSITE" id="PS50014"/>
    </source>
</evidence>
<protein>
    <submittedName>
        <fullName evidence="5">Bromodomain-containing protein 1</fullName>
    </submittedName>
</protein>
<feature type="region of interest" description="Disordered" evidence="3">
    <location>
        <begin position="201"/>
        <end position="302"/>
    </location>
</feature>
<accession>A0A976XIU6</accession>
<proteinExistence type="predicted"/>
<keyword evidence="1 2" id="KW-0103">Bromodomain</keyword>
<dbReference type="SUPFAM" id="SSF47370">
    <property type="entry name" value="Bromodomain"/>
    <property type="match status" value="1"/>
</dbReference>
<dbReference type="InterPro" id="IPR036427">
    <property type="entry name" value="Bromodomain-like_sf"/>
</dbReference>
<feature type="domain" description="Bromo" evidence="4">
    <location>
        <begin position="50"/>
        <end position="121"/>
    </location>
</feature>
<dbReference type="SMART" id="SM00297">
    <property type="entry name" value="BROMO"/>
    <property type="match status" value="1"/>
</dbReference>
<gene>
    <name evidence="5" type="ORF">MACJ_003597</name>
</gene>
<reference evidence="5" key="1">
    <citation type="submission" date="2022-07" db="EMBL/GenBank/DDBJ databases">
        <title>Evaluation of T. orientalis genome assembly methods using nanopore sequencing and analysis of variation between genomes.</title>
        <authorList>
            <person name="Yam J."/>
            <person name="Micallef M.L."/>
            <person name="Liu M."/>
            <person name="Djordjevic S.P."/>
            <person name="Bogema D.R."/>
            <person name="Jenkins C."/>
        </authorList>
    </citation>
    <scope>NUCLEOTIDE SEQUENCE</scope>
    <source>
        <strain evidence="5">Fish Creek</strain>
    </source>
</reference>
<evidence type="ECO:0000256" key="1">
    <source>
        <dbReference type="ARBA" id="ARBA00023117"/>
    </source>
</evidence>
<dbReference type="InterPro" id="IPR051831">
    <property type="entry name" value="Bromodomain_contain_prot"/>
</dbReference>
<dbReference type="PRINTS" id="PR00503">
    <property type="entry name" value="BROMODOMAIN"/>
</dbReference>
<dbReference type="InterPro" id="IPR001487">
    <property type="entry name" value="Bromodomain"/>
</dbReference>
<evidence type="ECO:0000256" key="3">
    <source>
        <dbReference type="SAM" id="MobiDB-lite"/>
    </source>
</evidence>
<dbReference type="Pfam" id="PF00439">
    <property type="entry name" value="Bromodomain"/>
    <property type="match status" value="1"/>
</dbReference>